<proteinExistence type="predicted"/>
<dbReference type="CDD" id="cd01832">
    <property type="entry name" value="SGNH_hydrolase_like_1"/>
    <property type="match status" value="1"/>
</dbReference>
<dbReference type="Pfam" id="PF13472">
    <property type="entry name" value="Lipase_GDSL_2"/>
    <property type="match status" value="1"/>
</dbReference>
<sequence>MNIRSYVAIGDSLSEGMGDRFFLSHRVGSGWTDRLAHLLATDAADRGDSFEYANIAIRGCKLEDIMDDQVEHAIALRPDLVTILAGSNNFFSNAETVERLERIFRSGLQRLKIAGIHVVVANTINPCHLKFFGPVRPNAQRMSRMIDRVAGELGFPVIDVFGMTELEHLEFWHRDMVHFSEIGHAQIANAAAELLDTTARYSPSDYEPSFAADRPLSETVAWFLRDVVPFINRRLRRTSSGVGIAPKLPALVPWALVPEVEDYLRRELVAV</sequence>
<feature type="domain" description="SGNH hydrolase-type esterase" evidence="1">
    <location>
        <begin position="8"/>
        <end position="185"/>
    </location>
</feature>
<dbReference type="InterPro" id="IPR013830">
    <property type="entry name" value="SGNH_hydro"/>
</dbReference>
<dbReference type="SUPFAM" id="SSF52266">
    <property type="entry name" value="SGNH hydrolase"/>
    <property type="match status" value="1"/>
</dbReference>
<accession>A0A6J6BTX2</accession>
<dbReference type="Gene3D" id="3.40.50.1110">
    <property type="entry name" value="SGNH hydrolase"/>
    <property type="match status" value="1"/>
</dbReference>
<dbReference type="InterPro" id="IPR036514">
    <property type="entry name" value="SGNH_hydro_sf"/>
</dbReference>
<gene>
    <name evidence="2" type="ORF">UFOPK1413_00791</name>
</gene>
<protein>
    <submittedName>
        <fullName evidence="2">Unannotated protein</fullName>
    </submittedName>
</protein>
<evidence type="ECO:0000313" key="2">
    <source>
        <dbReference type="EMBL" id="CAB4542235.1"/>
    </source>
</evidence>
<dbReference type="InterPro" id="IPR053140">
    <property type="entry name" value="GDSL_Rv0518-like"/>
</dbReference>
<dbReference type="EMBL" id="CAEZSG010000127">
    <property type="protein sequence ID" value="CAB4542235.1"/>
    <property type="molecule type" value="Genomic_DNA"/>
</dbReference>
<dbReference type="PANTHER" id="PTHR43784">
    <property type="entry name" value="GDSL-LIKE LIPASE/ACYLHYDROLASE, PUTATIVE (AFU_ORTHOLOGUE AFUA_2G00820)-RELATED"/>
    <property type="match status" value="1"/>
</dbReference>
<reference evidence="2" key="1">
    <citation type="submission" date="2020-05" db="EMBL/GenBank/DDBJ databases">
        <authorList>
            <person name="Chiriac C."/>
            <person name="Salcher M."/>
            <person name="Ghai R."/>
            <person name="Kavagutti S V."/>
        </authorList>
    </citation>
    <scope>NUCLEOTIDE SEQUENCE</scope>
</reference>
<organism evidence="2">
    <name type="scientific">freshwater metagenome</name>
    <dbReference type="NCBI Taxonomy" id="449393"/>
    <lineage>
        <taxon>unclassified sequences</taxon>
        <taxon>metagenomes</taxon>
        <taxon>ecological metagenomes</taxon>
    </lineage>
</organism>
<dbReference type="AlphaFoldDB" id="A0A6J6BTX2"/>
<name>A0A6J6BTX2_9ZZZZ</name>
<dbReference type="PANTHER" id="PTHR43784:SF2">
    <property type="entry name" value="GDSL-LIKE LIPASE_ACYLHYDROLASE, PUTATIVE (AFU_ORTHOLOGUE AFUA_2G00820)-RELATED"/>
    <property type="match status" value="1"/>
</dbReference>
<evidence type="ECO:0000259" key="1">
    <source>
        <dbReference type="Pfam" id="PF13472"/>
    </source>
</evidence>